<name>E4ZMX6_LEPMJ</name>
<dbReference type="AlphaFoldDB" id="E4ZMX6"/>
<evidence type="ECO:0000256" key="2">
    <source>
        <dbReference type="ARBA" id="ARBA00022980"/>
    </source>
</evidence>
<sequence>MESSDSRTIGDVSTASDKRNVVPQKTGAQFALWDTLDKSSRPSTSYRNSQQKATMDALPITKKLIAFGSKKIYLYAPVPTPIALTEALTNVSPQISPKFTIALIRTPRLSPYHARFLVPLDFSKYDLRDYLYHAYNVRCFNLRSYVKQMPVRDTRDEQQTWFRPESKKYMTVELEHPFVWPETPDLTPWGPKDRKREIEDSARNAGVLEGRGIRERARTLREQARELLGTELKERDPGVTGRLWKKKRREVKGKSALELWESRRPDKLIESDEAERFIVKA</sequence>
<comment type="similarity">
    <text evidence="1">Belongs to the universal ribosomal protein uL23 family.</text>
</comment>
<dbReference type="GO" id="GO:0005762">
    <property type="term" value="C:mitochondrial large ribosomal subunit"/>
    <property type="evidence" value="ECO:0007669"/>
    <property type="project" value="TreeGrafter"/>
</dbReference>
<reference evidence="7" key="1">
    <citation type="journal article" date="2011" name="Nat. Commun.">
        <title>Effector diversification within compartments of the Leptosphaeria maculans genome affected by Repeat-Induced Point mutations.</title>
        <authorList>
            <person name="Rouxel T."/>
            <person name="Grandaubert J."/>
            <person name="Hane J.K."/>
            <person name="Hoede C."/>
            <person name="van de Wouw A.P."/>
            <person name="Couloux A."/>
            <person name="Dominguez V."/>
            <person name="Anthouard V."/>
            <person name="Bally P."/>
            <person name="Bourras S."/>
            <person name="Cozijnsen A.J."/>
            <person name="Ciuffetti L.M."/>
            <person name="Degrave A."/>
            <person name="Dilmaghani A."/>
            <person name="Duret L."/>
            <person name="Fudal I."/>
            <person name="Goodwin S.B."/>
            <person name="Gout L."/>
            <person name="Glaser N."/>
            <person name="Linglin J."/>
            <person name="Kema G.H.J."/>
            <person name="Lapalu N."/>
            <person name="Lawrence C.B."/>
            <person name="May K."/>
            <person name="Meyer M."/>
            <person name="Ollivier B."/>
            <person name="Poulain J."/>
            <person name="Schoch C.L."/>
            <person name="Simon A."/>
            <person name="Spatafora J.W."/>
            <person name="Stachowiak A."/>
            <person name="Turgeon B.G."/>
            <person name="Tyler B.M."/>
            <person name="Vincent D."/>
            <person name="Weissenbach J."/>
            <person name="Amselem J."/>
            <person name="Quesneville H."/>
            <person name="Oliver R.P."/>
            <person name="Wincker P."/>
            <person name="Balesdent M.-H."/>
            <person name="Howlett B.J."/>
        </authorList>
    </citation>
    <scope>NUCLEOTIDE SEQUENCE [LARGE SCALE GENOMIC DNA]</scope>
    <source>
        <strain evidence="7">JN3 / isolate v23.1.3 / race Av1-4-5-6-7-8</strain>
    </source>
</reference>
<feature type="region of interest" description="Disordered" evidence="5">
    <location>
        <begin position="1"/>
        <end position="23"/>
    </location>
</feature>
<evidence type="ECO:0000313" key="6">
    <source>
        <dbReference type="EMBL" id="CBX92579.1"/>
    </source>
</evidence>
<dbReference type="GO" id="GO:0003735">
    <property type="term" value="F:structural constituent of ribosome"/>
    <property type="evidence" value="ECO:0007669"/>
    <property type="project" value="InterPro"/>
</dbReference>
<keyword evidence="3" id="KW-0687">Ribonucleoprotein</keyword>
<keyword evidence="2" id="KW-0689">Ribosomal protein</keyword>
<dbReference type="OrthoDB" id="275582at2759"/>
<dbReference type="InterPro" id="IPR012677">
    <property type="entry name" value="Nucleotide-bd_a/b_plait_sf"/>
</dbReference>
<evidence type="ECO:0000256" key="5">
    <source>
        <dbReference type="SAM" id="MobiDB-lite"/>
    </source>
</evidence>
<keyword evidence="7" id="KW-1185">Reference proteome</keyword>
<dbReference type="PANTHER" id="PTHR12059">
    <property type="entry name" value="RIBOSOMAL PROTEIN L23-RELATED"/>
    <property type="match status" value="1"/>
</dbReference>
<dbReference type="HOGENOM" id="CLU_086423_0_0_1"/>
<dbReference type="PANTHER" id="PTHR12059:SF5">
    <property type="entry name" value="LARGE RIBOSOMAL SUBUNIT PROTEIN UL23M"/>
    <property type="match status" value="1"/>
</dbReference>
<proteinExistence type="inferred from homology"/>
<evidence type="ECO:0000256" key="4">
    <source>
        <dbReference type="ARBA" id="ARBA00039977"/>
    </source>
</evidence>
<dbReference type="STRING" id="985895.E4ZMX6"/>
<dbReference type="GO" id="GO:0032543">
    <property type="term" value="P:mitochondrial translation"/>
    <property type="evidence" value="ECO:0007669"/>
    <property type="project" value="TreeGrafter"/>
</dbReference>
<organism evidence="7">
    <name type="scientific">Leptosphaeria maculans (strain JN3 / isolate v23.1.3 / race Av1-4-5-6-7-8)</name>
    <name type="common">Blackleg fungus</name>
    <name type="synonym">Phoma lingam</name>
    <dbReference type="NCBI Taxonomy" id="985895"/>
    <lineage>
        <taxon>Eukaryota</taxon>
        <taxon>Fungi</taxon>
        <taxon>Dikarya</taxon>
        <taxon>Ascomycota</taxon>
        <taxon>Pezizomycotina</taxon>
        <taxon>Dothideomycetes</taxon>
        <taxon>Pleosporomycetidae</taxon>
        <taxon>Pleosporales</taxon>
        <taxon>Pleosporineae</taxon>
        <taxon>Leptosphaeriaceae</taxon>
        <taxon>Plenodomus</taxon>
        <taxon>Plenodomus lingam/Leptosphaeria maculans species complex</taxon>
    </lineage>
</organism>
<evidence type="ECO:0000313" key="7">
    <source>
        <dbReference type="Proteomes" id="UP000002668"/>
    </source>
</evidence>
<evidence type="ECO:0000256" key="3">
    <source>
        <dbReference type="ARBA" id="ARBA00023274"/>
    </source>
</evidence>
<dbReference type="InterPro" id="IPR013025">
    <property type="entry name" value="Ribosomal_uL23-like"/>
</dbReference>
<protein>
    <recommendedName>
        <fullName evidence="4">Large ribosomal subunit protein uL23m</fullName>
    </recommendedName>
</protein>
<accession>E4ZMX6</accession>
<dbReference type="EMBL" id="FP929094">
    <property type="protein sequence ID" value="CBX92579.1"/>
    <property type="molecule type" value="Genomic_DNA"/>
</dbReference>
<dbReference type="Proteomes" id="UP000002668">
    <property type="component" value="Genome"/>
</dbReference>
<dbReference type="InterPro" id="IPR012678">
    <property type="entry name" value="Ribosomal_uL23/eL15/eS24_sf"/>
</dbReference>
<dbReference type="eggNOG" id="KOG4089">
    <property type="taxonomic scope" value="Eukaryota"/>
</dbReference>
<gene>
    <name evidence="6" type="ORF">LEMA_P052850.1</name>
</gene>
<dbReference type="InParanoid" id="E4ZMX6"/>
<evidence type="ECO:0000256" key="1">
    <source>
        <dbReference type="ARBA" id="ARBA00006700"/>
    </source>
</evidence>
<dbReference type="VEuPathDB" id="FungiDB:LEMA_P052850.1"/>
<dbReference type="Gene3D" id="3.30.70.330">
    <property type="match status" value="1"/>
</dbReference>
<dbReference type="SUPFAM" id="SSF54189">
    <property type="entry name" value="Ribosomal proteins S24e, L23 and L15e"/>
    <property type="match status" value="1"/>
</dbReference>
<feature type="compositionally biased region" description="Polar residues" evidence="5">
    <location>
        <begin position="1"/>
        <end position="15"/>
    </location>
</feature>